<dbReference type="PANTHER" id="PTHR36264:SF2">
    <property type="entry name" value="TF-B3 DOMAIN-CONTAINING PROTEIN"/>
    <property type="match status" value="1"/>
</dbReference>
<evidence type="ECO:0000313" key="1">
    <source>
        <dbReference type="EMBL" id="WMV31034.1"/>
    </source>
</evidence>
<gene>
    <name evidence="1" type="ORF">MTR67_024419</name>
</gene>
<dbReference type="EMBL" id="CP133616">
    <property type="protein sequence ID" value="WMV31034.1"/>
    <property type="molecule type" value="Genomic_DNA"/>
</dbReference>
<proteinExistence type="predicted"/>
<organism evidence="1 2">
    <name type="scientific">Solanum verrucosum</name>
    <dbReference type="NCBI Taxonomy" id="315347"/>
    <lineage>
        <taxon>Eukaryota</taxon>
        <taxon>Viridiplantae</taxon>
        <taxon>Streptophyta</taxon>
        <taxon>Embryophyta</taxon>
        <taxon>Tracheophyta</taxon>
        <taxon>Spermatophyta</taxon>
        <taxon>Magnoliopsida</taxon>
        <taxon>eudicotyledons</taxon>
        <taxon>Gunneridae</taxon>
        <taxon>Pentapetalae</taxon>
        <taxon>asterids</taxon>
        <taxon>lamiids</taxon>
        <taxon>Solanales</taxon>
        <taxon>Solanaceae</taxon>
        <taxon>Solanoideae</taxon>
        <taxon>Solaneae</taxon>
        <taxon>Solanum</taxon>
    </lineage>
</organism>
<accession>A0AAF0QVB8</accession>
<protein>
    <submittedName>
        <fullName evidence="1">Uncharacterized protein</fullName>
    </submittedName>
</protein>
<dbReference type="Proteomes" id="UP001234989">
    <property type="component" value="Chromosome 5"/>
</dbReference>
<sequence length="144" mass="16625">MSDQKPLLSLKKTFFYNFFPSKDEEEACKLINTPHVVTRELIEIRDIYPLQKIDLGNPYRSRKRLPVTRSTYPPTARGGLRGLMALPGFHEPSHGSCGSPRPVKVSMVHQFFCCPGLLGMRCYKYLPVKFIKTLQKVILLHRQY</sequence>
<evidence type="ECO:0000313" key="2">
    <source>
        <dbReference type="Proteomes" id="UP001234989"/>
    </source>
</evidence>
<dbReference type="PANTHER" id="PTHR36264">
    <property type="entry name" value="SET DOMAIN-CONTAINING PROTEIN"/>
    <property type="match status" value="1"/>
</dbReference>
<reference evidence="1" key="1">
    <citation type="submission" date="2023-08" db="EMBL/GenBank/DDBJ databases">
        <title>A de novo genome assembly of Solanum verrucosum Schlechtendal, a Mexican diploid species geographically isolated from the other diploid A-genome species in potato relatives.</title>
        <authorList>
            <person name="Hosaka K."/>
        </authorList>
    </citation>
    <scope>NUCLEOTIDE SEQUENCE</scope>
    <source>
        <tissue evidence="1">Young leaves</tissue>
    </source>
</reference>
<dbReference type="AlphaFoldDB" id="A0AAF0QVB8"/>
<keyword evidence="2" id="KW-1185">Reference proteome</keyword>
<name>A0AAF0QVB8_SOLVR</name>